<sequence length="56" mass="6141">MIPRTLAENVGFNAGIDLEEGVCKDVSTLCIWDLHVTKLFALKYATDAACTVLRVD</sequence>
<dbReference type="Gene3D" id="1.10.560.10">
    <property type="entry name" value="GroEL-like equatorial domain"/>
    <property type="match status" value="1"/>
</dbReference>
<gene>
    <name evidence="1" type="ORF">GLYMA_03G030700</name>
</gene>
<dbReference type="Proteomes" id="UP000008827">
    <property type="component" value="Chromosome 3"/>
</dbReference>
<dbReference type="EnsemblPlants" id="KRH65367">
    <property type="protein sequence ID" value="KRH65367"/>
    <property type="gene ID" value="GLYMA_03G030700"/>
</dbReference>
<dbReference type="AlphaFoldDB" id="A0A0R0KE62"/>
<reference evidence="1" key="3">
    <citation type="submission" date="2018-07" db="EMBL/GenBank/DDBJ databases">
        <title>WGS assembly of Glycine max.</title>
        <authorList>
            <person name="Schmutz J."/>
            <person name="Cannon S."/>
            <person name="Schlueter J."/>
            <person name="Ma J."/>
            <person name="Mitros T."/>
            <person name="Nelson W."/>
            <person name="Hyten D."/>
            <person name="Song Q."/>
            <person name="Thelen J."/>
            <person name="Cheng J."/>
            <person name="Xu D."/>
            <person name="Hellsten U."/>
            <person name="May G."/>
            <person name="Yu Y."/>
            <person name="Sakurai T."/>
            <person name="Umezawa T."/>
            <person name="Bhattacharyya M."/>
            <person name="Sandhu D."/>
            <person name="Valliyodan B."/>
            <person name="Lindquist E."/>
            <person name="Peto M."/>
            <person name="Grant D."/>
            <person name="Shu S."/>
            <person name="Goodstein D."/>
            <person name="Barry K."/>
            <person name="Futrell-Griggs M."/>
            <person name="Abernathy B."/>
            <person name="Du J."/>
            <person name="Tian Z."/>
            <person name="Zhu L."/>
            <person name="Gill N."/>
            <person name="Joshi T."/>
            <person name="Libault M."/>
            <person name="Sethuraman A."/>
            <person name="Zhang X."/>
            <person name="Shinozaki K."/>
            <person name="Nguyen H."/>
            <person name="Wing R."/>
            <person name="Cregan P."/>
            <person name="Specht J."/>
            <person name="Grimwood J."/>
            <person name="Rokhsar D."/>
            <person name="Stacey G."/>
            <person name="Shoemaker R."/>
            <person name="Jackson S."/>
        </authorList>
    </citation>
    <scope>NUCLEOTIDE SEQUENCE</scope>
    <source>
        <tissue evidence="1">Callus</tissue>
    </source>
</reference>
<reference evidence="2" key="2">
    <citation type="submission" date="2018-02" db="UniProtKB">
        <authorList>
            <consortium name="EnsemblPlants"/>
        </authorList>
    </citation>
    <scope>IDENTIFICATION</scope>
    <source>
        <strain evidence="2">Williams 82</strain>
    </source>
</reference>
<proteinExistence type="predicted"/>
<reference evidence="1 2" key="1">
    <citation type="journal article" date="2010" name="Nature">
        <title>Genome sequence of the palaeopolyploid soybean.</title>
        <authorList>
            <person name="Schmutz J."/>
            <person name="Cannon S.B."/>
            <person name="Schlueter J."/>
            <person name="Ma J."/>
            <person name="Mitros T."/>
            <person name="Nelson W."/>
            <person name="Hyten D.L."/>
            <person name="Song Q."/>
            <person name="Thelen J.J."/>
            <person name="Cheng J."/>
            <person name="Xu D."/>
            <person name="Hellsten U."/>
            <person name="May G.D."/>
            <person name="Yu Y."/>
            <person name="Sakurai T."/>
            <person name="Umezawa T."/>
            <person name="Bhattacharyya M.K."/>
            <person name="Sandhu D."/>
            <person name="Valliyodan B."/>
            <person name="Lindquist E."/>
            <person name="Peto M."/>
            <person name="Grant D."/>
            <person name="Shu S."/>
            <person name="Goodstein D."/>
            <person name="Barry K."/>
            <person name="Futrell-Griggs M."/>
            <person name="Abernathy B."/>
            <person name="Du J."/>
            <person name="Tian Z."/>
            <person name="Zhu L."/>
            <person name="Gill N."/>
            <person name="Joshi T."/>
            <person name="Libault M."/>
            <person name="Sethuraman A."/>
            <person name="Zhang X.-C."/>
            <person name="Shinozaki K."/>
            <person name="Nguyen H.T."/>
            <person name="Wing R.A."/>
            <person name="Cregan P."/>
            <person name="Specht J."/>
            <person name="Grimwood J."/>
            <person name="Rokhsar D."/>
            <person name="Stacey G."/>
            <person name="Shoemaker R.C."/>
            <person name="Jackson S.A."/>
        </authorList>
    </citation>
    <scope>NUCLEOTIDE SEQUENCE [LARGE SCALE GENOMIC DNA]</scope>
    <source>
        <strain evidence="2">cv. Williams 82</strain>
        <tissue evidence="1">Callus</tissue>
    </source>
</reference>
<dbReference type="SMR" id="A0A0R0KE62"/>
<evidence type="ECO:0000313" key="3">
    <source>
        <dbReference type="Proteomes" id="UP000008827"/>
    </source>
</evidence>
<organism evidence="1">
    <name type="scientific">Glycine max</name>
    <name type="common">Soybean</name>
    <name type="synonym">Glycine hispida</name>
    <dbReference type="NCBI Taxonomy" id="3847"/>
    <lineage>
        <taxon>Eukaryota</taxon>
        <taxon>Viridiplantae</taxon>
        <taxon>Streptophyta</taxon>
        <taxon>Embryophyta</taxon>
        <taxon>Tracheophyta</taxon>
        <taxon>Spermatophyta</taxon>
        <taxon>Magnoliopsida</taxon>
        <taxon>eudicotyledons</taxon>
        <taxon>Gunneridae</taxon>
        <taxon>Pentapetalae</taxon>
        <taxon>rosids</taxon>
        <taxon>fabids</taxon>
        <taxon>Fabales</taxon>
        <taxon>Fabaceae</taxon>
        <taxon>Papilionoideae</taxon>
        <taxon>50 kb inversion clade</taxon>
        <taxon>NPAAA clade</taxon>
        <taxon>indigoferoid/millettioid clade</taxon>
        <taxon>Phaseoleae</taxon>
        <taxon>Glycine</taxon>
        <taxon>Glycine subgen. Soja</taxon>
    </lineage>
</organism>
<dbReference type="SUPFAM" id="SSF48592">
    <property type="entry name" value="GroEL equatorial domain-like"/>
    <property type="match status" value="1"/>
</dbReference>
<dbReference type="STRING" id="3847.A0A0R0KE62"/>
<keyword evidence="3" id="KW-1185">Reference proteome</keyword>
<protein>
    <submittedName>
        <fullName evidence="1 2">Uncharacterized protein</fullName>
    </submittedName>
</protein>
<dbReference type="InterPro" id="IPR002423">
    <property type="entry name" value="Cpn60/GroEL/TCP-1"/>
</dbReference>
<dbReference type="Gramene" id="KRH65367">
    <property type="protein sequence ID" value="KRH65367"/>
    <property type="gene ID" value="GLYMA_03G030700"/>
</dbReference>
<dbReference type="InterPro" id="IPR027413">
    <property type="entry name" value="GROEL-like_equatorial_sf"/>
</dbReference>
<evidence type="ECO:0000313" key="2">
    <source>
        <dbReference type="EnsemblPlants" id="KRH65367"/>
    </source>
</evidence>
<name>A0A0R0KE62_SOYBN</name>
<accession>A0A0R0KE62</accession>
<dbReference type="OrthoDB" id="1748577at2759"/>
<dbReference type="InParanoid" id="A0A0R0KE62"/>
<dbReference type="EMBL" id="CM000836">
    <property type="protein sequence ID" value="KRH65367.1"/>
    <property type="molecule type" value="Genomic_DNA"/>
</dbReference>
<evidence type="ECO:0000313" key="1">
    <source>
        <dbReference type="EMBL" id="KRH65367.1"/>
    </source>
</evidence>
<dbReference type="Pfam" id="PF00118">
    <property type="entry name" value="Cpn60_TCP1"/>
    <property type="match status" value="1"/>
</dbReference>